<evidence type="ECO:0000313" key="3">
    <source>
        <dbReference type="Proteomes" id="UP000320209"/>
    </source>
</evidence>
<dbReference type="Proteomes" id="UP000320209">
    <property type="component" value="Unassembled WGS sequence"/>
</dbReference>
<gene>
    <name evidence="2" type="ORF">FB381_1057</name>
</gene>
<dbReference type="InterPro" id="IPR014719">
    <property type="entry name" value="Ribosomal_bL12_C/ClpS-like"/>
</dbReference>
<dbReference type="GO" id="GO:0006412">
    <property type="term" value="P:translation"/>
    <property type="evidence" value="ECO:0007669"/>
    <property type="project" value="InterPro"/>
</dbReference>
<feature type="domain" description="Large ribosomal subunit protein bL12 C-terminal" evidence="1">
    <location>
        <begin position="68"/>
        <end position="94"/>
    </location>
</feature>
<dbReference type="GO" id="GO:0003735">
    <property type="term" value="F:structural constituent of ribosome"/>
    <property type="evidence" value="ECO:0007669"/>
    <property type="project" value="InterPro"/>
</dbReference>
<sequence length="96" mass="10637">MDVVGVVALFGLVLVYFAIESSEKKVRSEVSRRIDRLESKVDLLLKQAGLEEPALPREEEILALARSGKKIQAIKVYREVTGAGLAEAKNEVERLT</sequence>
<evidence type="ECO:0000313" key="2">
    <source>
        <dbReference type="EMBL" id="TQL67184.1"/>
    </source>
</evidence>
<dbReference type="Pfam" id="PF00542">
    <property type="entry name" value="Ribosomal_L12"/>
    <property type="match status" value="1"/>
</dbReference>
<dbReference type="EMBL" id="VFOV01000001">
    <property type="protein sequence ID" value="TQL67184.1"/>
    <property type="molecule type" value="Genomic_DNA"/>
</dbReference>
<accession>A0A543A3P2</accession>
<dbReference type="Gene3D" id="3.30.1390.10">
    <property type="match status" value="1"/>
</dbReference>
<comment type="caution">
    <text evidence="2">The sequence shown here is derived from an EMBL/GenBank/DDBJ whole genome shotgun (WGS) entry which is preliminary data.</text>
</comment>
<proteinExistence type="predicted"/>
<dbReference type="RefSeq" id="WP_141779314.1">
    <property type="nucleotide sequence ID" value="NZ_VFOV01000001.1"/>
</dbReference>
<keyword evidence="3" id="KW-1185">Reference proteome</keyword>
<protein>
    <submittedName>
        <fullName evidence="2">LSU ribosomal L12P-like protein</fullName>
    </submittedName>
</protein>
<dbReference type="OrthoDB" id="3298842at2"/>
<dbReference type="AlphaFoldDB" id="A0A543A3P2"/>
<reference evidence="2 3" key="1">
    <citation type="submission" date="2019-06" db="EMBL/GenBank/DDBJ databases">
        <title>Sequencing the genomes of 1000 actinobacteria strains.</title>
        <authorList>
            <person name="Klenk H.-P."/>
        </authorList>
    </citation>
    <scope>NUCLEOTIDE SEQUENCE [LARGE SCALE GENOMIC DNA]</scope>
    <source>
        <strain evidence="2 3">DSM 25218</strain>
    </source>
</reference>
<evidence type="ECO:0000259" key="1">
    <source>
        <dbReference type="Pfam" id="PF00542"/>
    </source>
</evidence>
<organism evidence="2 3">
    <name type="scientific">Nocardioides albertanoniae</name>
    <dbReference type="NCBI Taxonomy" id="1175486"/>
    <lineage>
        <taxon>Bacteria</taxon>
        <taxon>Bacillati</taxon>
        <taxon>Actinomycetota</taxon>
        <taxon>Actinomycetes</taxon>
        <taxon>Propionibacteriales</taxon>
        <taxon>Nocardioidaceae</taxon>
        <taxon>Nocardioides</taxon>
    </lineage>
</organism>
<dbReference type="SUPFAM" id="SSF54736">
    <property type="entry name" value="ClpS-like"/>
    <property type="match status" value="1"/>
</dbReference>
<name>A0A543A3P2_9ACTN</name>
<dbReference type="InterPro" id="IPR013823">
    <property type="entry name" value="Ribosomal_bL12_C"/>
</dbReference>